<keyword evidence="4" id="KW-0804">Transcription</keyword>
<dbReference type="SUPFAM" id="SSF88659">
    <property type="entry name" value="Sigma3 and sigma4 domains of RNA polymerase sigma factors"/>
    <property type="match status" value="1"/>
</dbReference>
<comment type="caution">
    <text evidence="7">The sequence shown here is derived from an EMBL/GenBank/DDBJ whole genome shotgun (WGS) entry which is preliminary data.</text>
</comment>
<protein>
    <submittedName>
        <fullName evidence="7">RNA polymerase subunit sigma-24</fullName>
    </submittedName>
</protein>
<evidence type="ECO:0000256" key="3">
    <source>
        <dbReference type="ARBA" id="ARBA00023082"/>
    </source>
</evidence>
<keyword evidence="3" id="KW-0731">Sigma factor</keyword>
<dbReference type="RefSeq" id="WP_204132237.1">
    <property type="nucleotide sequence ID" value="NZ_JAFDVD010000017.1"/>
</dbReference>
<evidence type="ECO:0000259" key="6">
    <source>
        <dbReference type="Pfam" id="PF20239"/>
    </source>
</evidence>
<sequence length="414" mass="43855">MTPDEVLSAVVRDEWGRLVALLLGRFRRLDLVEDALADATEAAARRWPGDGVPDDPAAWLHVAARRRVLDRLRAEAMAGRKQPLLVDEAERTTGGGAMADPGGLVEDDRLRLVLLCCHPALAPEVAAALALRLVVGVTTADIARLFLVPEPTMAARITRGKKKIVAAGIPYGVPGADALPDRLATVAQVAYLAFTAGYAPGSGPDLLRADLAGEAVRLVRVTLALRPDEPVLRALLALVLLQHSRRDARVGPDGSLVLLPDQDRSRWHHDEVHEALAVLDGMPPAADPLVESYRLQALIGAAHATAPTAGDTRWDVVCDAYDALARVNPSPAVRLAAAVAVAERDGPEAGLRALDGLDAELPTSHRVPAVRGELLARIGRDAEAVVALDVAIDRCGNDVERAHLAARRDGLTAG</sequence>
<dbReference type="Pfam" id="PF20239">
    <property type="entry name" value="DUF6596"/>
    <property type="match status" value="1"/>
</dbReference>
<dbReference type="Proteomes" id="UP001430172">
    <property type="component" value="Unassembled WGS sequence"/>
</dbReference>
<feature type="domain" description="RNA polymerase sigma factor 70 region 4 type 2" evidence="5">
    <location>
        <begin position="113"/>
        <end position="164"/>
    </location>
</feature>
<feature type="domain" description="DUF6596" evidence="6">
    <location>
        <begin position="182"/>
        <end position="280"/>
    </location>
</feature>
<dbReference type="InterPro" id="IPR013325">
    <property type="entry name" value="RNA_pol_sigma_r2"/>
</dbReference>
<accession>A0ABS2CPG3</accession>
<comment type="similarity">
    <text evidence="1">Belongs to the sigma-70 factor family. ECF subfamily.</text>
</comment>
<keyword evidence="2" id="KW-0805">Transcription regulation</keyword>
<dbReference type="InterPro" id="IPR013249">
    <property type="entry name" value="RNA_pol_sigma70_r4_t2"/>
</dbReference>
<evidence type="ECO:0000313" key="7">
    <source>
        <dbReference type="EMBL" id="MBM6401764.1"/>
    </source>
</evidence>
<dbReference type="SUPFAM" id="SSF88946">
    <property type="entry name" value="Sigma2 domain of RNA polymerase sigma factors"/>
    <property type="match status" value="1"/>
</dbReference>
<dbReference type="Gene3D" id="1.10.1740.10">
    <property type="match status" value="1"/>
</dbReference>
<name>A0ABS2CPG3_9MICO</name>
<organism evidence="7 8">
    <name type="scientific">Phycicoccus sonneratiae</name>
    <dbReference type="NCBI Taxonomy" id="2807628"/>
    <lineage>
        <taxon>Bacteria</taxon>
        <taxon>Bacillati</taxon>
        <taxon>Actinomycetota</taxon>
        <taxon>Actinomycetes</taxon>
        <taxon>Micrococcales</taxon>
        <taxon>Intrasporangiaceae</taxon>
        <taxon>Phycicoccus</taxon>
    </lineage>
</organism>
<evidence type="ECO:0000259" key="5">
    <source>
        <dbReference type="Pfam" id="PF08281"/>
    </source>
</evidence>
<keyword evidence="8" id="KW-1185">Reference proteome</keyword>
<evidence type="ECO:0000313" key="8">
    <source>
        <dbReference type="Proteomes" id="UP001430172"/>
    </source>
</evidence>
<dbReference type="PANTHER" id="PTHR47756:SF2">
    <property type="entry name" value="BLL6612 PROTEIN"/>
    <property type="match status" value="1"/>
</dbReference>
<dbReference type="EMBL" id="JAFDVD010000017">
    <property type="protein sequence ID" value="MBM6401764.1"/>
    <property type="molecule type" value="Genomic_DNA"/>
</dbReference>
<proteinExistence type="inferred from homology"/>
<evidence type="ECO:0000256" key="1">
    <source>
        <dbReference type="ARBA" id="ARBA00010641"/>
    </source>
</evidence>
<dbReference type="PANTHER" id="PTHR47756">
    <property type="entry name" value="BLL6612 PROTEIN-RELATED"/>
    <property type="match status" value="1"/>
</dbReference>
<dbReference type="InterPro" id="IPR013324">
    <property type="entry name" value="RNA_pol_sigma_r3/r4-like"/>
</dbReference>
<evidence type="ECO:0000256" key="2">
    <source>
        <dbReference type="ARBA" id="ARBA00023015"/>
    </source>
</evidence>
<dbReference type="InterPro" id="IPR046531">
    <property type="entry name" value="DUF6596"/>
</dbReference>
<reference evidence="7" key="1">
    <citation type="submission" date="2021-02" db="EMBL/GenBank/DDBJ databases">
        <title>Phycicoccus sp. MQZ13P-5T, whole genome shotgun sequence.</title>
        <authorList>
            <person name="Tuo L."/>
        </authorList>
    </citation>
    <scope>NUCLEOTIDE SEQUENCE</scope>
    <source>
        <strain evidence="7">MQZ13P-5</strain>
    </source>
</reference>
<evidence type="ECO:0000256" key="4">
    <source>
        <dbReference type="ARBA" id="ARBA00023163"/>
    </source>
</evidence>
<gene>
    <name evidence="7" type="ORF">JQN70_15315</name>
</gene>
<dbReference type="Pfam" id="PF08281">
    <property type="entry name" value="Sigma70_r4_2"/>
    <property type="match status" value="1"/>
</dbReference>